<evidence type="ECO:0000313" key="3">
    <source>
        <dbReference type="Proteomes" id="UP001597295"/>
    </source>
</evidence>
<organism evidence="2 3">
    <name type="scientific">Lacibacterium aquatile</name>
    <dbReference type="NCBI Taxonomy" id="1168082"/>
    <lineage>
        <taxon>Bacteria</taxon>
        <taxon>Pseudomonadati</taxon>
        <taxon>Pseudomonadota</taxon>
        <taxon>Alphaproteobacteria</taxon>
        <taxon>Rhodospirillales</taxon>
        <taxon>Rhodospirillaceae</taxon>
    </lineage>
</organism>
<dbReference type="EMBL" id="JBHUIP010000013">
    <property type="protein sequence ID" value="MFD2264542.1"/>
    <property type="molecule type" value="Genomic_DNA"/>
</dbReference>
<evidence type="ECO:0008006" key="4">
    <source>
        <dbReference type="Google" id="ProtNLM"/>
    </source>
</evidence>
<comment type="caution">
    <text evidence="2">The sequence shown here is derived from an EMBL/GenBank/DDBJ whole genome shotgun (WGS) entry which is preliminary data.</text>
</comment>
<proteinExistence type="predicted"/>
<dbReference type="SUPFAM" id="SSF55073">
    <property type="entry name" value="Nucleotide cyclase"/>
    <property type="match status" value="1"/>
</dbReference>
<reference evidence="3" key="1">
    <citation type="journal article" date="2019" name="Int. J. Syst. Evol. Microbiol.">
        <title>The Global Catalogue of Microorganisms (GCM) 10K type strain sequencing project: providing services to taxonomists for standard genome sequencing and annotation.</title>
        <authorList>
            <consortium name="The Broad Institute Genomics Platform"/>
            <consortium name="The Broad Institute Genome Sequencing Center for Infectious Disease"/>
            <person name="Wu L."/>
            <person name="Ma J."/>
        </authorList>
    </citation>
    <scope>NUCLEOTIDE SEQUENCE [LARGE SCALE GENOMIC DNA]</scope>
    <source>
        <strain evidence="3">CGMCC 1.19062</strain>
    </source>
</reference>
<feature type="region of interest" description="Disordered" evidence="1">
    <location>
        <begin position="22"/>
        <end position="82"/>
    </location>
</feature>
<evidence type="ECO:0000313" key="2">
    <source>
        <dbReference type="EMBL" id="MFD2264542.1"/>
    </source>
</evidence>
<dbReference type="Gene3D" id="3.30.70.270">
    <property type="match status" value="1"/>
</dbReference>
<feature type="compositionally biased region" description="Basic and acidic residues" evidence="1">
    <location>
        <begin position="40"/>
        <end position="49"/>
    </location>
</feature>
<protein>
    <recommendedName>
        <fullName evidence="4">GGDEF domain-containing protein</fullName>
    </recommendedName>
</protein>
<dbReference type="Proteomes" id="UP001597295">
    <property type="component" value="Unassembled WGS sequence"/>
</dbReference>
<accession>A0ABW5DTZ7</accession>
<dbReference type="InterPro" id="IPR043128">
    <property type="entry name" value="Rev_trsase/Diguanyl_cyclase"/>
</dbReference>
<keyword evidence="3" id="KW-1185">Reference proteome</keyword>
<sequence>MAETPKRGGLFRRLTESLFEDVSEKARAEAAAAAAPPPPPREEPAEVSRDLLAALTGRAPTSPPSPELAVSEPEPTPQHPKFEPSASALAIEQTHFAARLQEIVSTAPGHGAAGKLQLLNLDELKRHAGDKWEAMAERARLVAEQVISHRLAPSDILAPYDDDSFVVLFAELTEEQARMKAAAIARELRERLLGELGPESRNWVKAFVTGFDDMSPVSGDEISDMGMAQLKALDDKFNQAEDVAPEQLAPNDIELQRRVGEVGVSYRPTFLVARGIIGLAEARTQRLDSLNRLLTGAHAYPKNDASVTFELDRAVMTRAFQHLREIVKDGRTPGVMHVNLHLQTLIAHSSGQIIDLLRFMPVELRRFIIVGLNGQPHHAPRARMFELAQEVQPFCRSVTLQVPPDFHEFERAARMKISAVGLDLEEPDLGEVTPTLFTQQILPMAAAARAAGVHSFLYGIRRKEVAKAARDTGFTYLNGPIVAKEIRRPIAINHHP</sequence>
<name>A0ABW5DTZ7_9PROT</name>
<dbReference type="RefSeq" id="WP_379877634.1">
    <property type="nucleotide sequence ID" value="NZ_JBHUIP010000013.1"/>
</dbReference>
<evidence type="ECO:0000256" key="1">
    <source>
        <dbReference type="SAM" id="MobiDB-lite"/>
    </source>
</evidence>
<dbReference type="InterPro" id="IPR029787">
    <property type="entry name" value="Nucleotide_cyclase"/>
</dbReference>
<gene>
    <name evidence="2" type="ORF">ACFSM5_16675</name>
</gene>